<evidence type="ECO:0000313" key="2">
    <source>
        <dbReference type="EMBL" id="OFI06074.1"/>
    </source>
</evidence>
<evidence type="ECO:0000313" key="3">
    <source>
        <dbReference type="Proteomes" id="UP000175744"/>
    </source>
</evidence>
<evidence type="ECO:0000256" key="1">
    <source>
        <dbReference type="SAM" id="Phobius"/>
    </source>
</evidence>
<feature type="transmembrane region" description="Helical" evidence="1">
    <location>
        <begin position="12"/>
        <end position="31"/>
    </location>
</feature>
<reference evidence="2 3" key="1">
    <citation type="submission" date="2016-06" db="EMBL/GenBank/DDBJ databases">
        <title>Genome sequence of Clostridium acetireducens DSM 10703.</title>
        <authorList>
            <person name="Poehlein A."/>
            <person name="Fluechter S."/>
            <person name="Duerre P."/>
            <person name="Daniel R."/>
        </authorList>
    </citation>
    <scope>NUCLEOTIDE SEQUENCE [LARGE SCALE GENOMIC DNA]</scope>
    <source>
        <strain evidence="2 3">DSM 10703</strain>
    </source>
</reference>
<comment type="caution">
    <text evidence="2">The sequence shown here is derived from an EMBL/GenBank/DDBJ whole genome shotgun (WGS) entry which is preliminary data.</text>
</comment>
<proteinExistence type="predicted"/>
<dbReference type="STRING" id="1121290.CLAOCE_13290"/>
<name>A0A1E8EYL4_9CLOT</name>
<keyword evidence="1" id="KW-0812">Transmembrane</keyword>
<dbReference type="Proteomes" id="UP000175744">
    <property type="component" value="Unassembled WGS sequence"/>
</dbReference>
<keyword evidence="1" id="KW-0472">Membrane</keyword>
<keyword evidence="3" id="KW-1185">Reference proteome</keyword>
<protein>
    <submittedName>
        <fullName evidence="2">Uncharacterized protein</fullName>
    </submittedName>
</protein>
<sequence>MENIIRKGIVEQVYNVYYYWSFYYSAGYLFYKKIMHIPFSNEFNREAIVFHGA</sequence>
<organism evidence="2 3">
    <name type="scientific">Clostridium acetireducens DSM 10703</name>
    <dbReference type="NCBI Taxonomy" id="1121290"/>
    <lineage>
        <taxon>Bacteria</taxon>
        <taxon>Bacillati</taxon>
        <taxon>Bacillota</taxon>
        <taxon>Clostridia</taxon>
        <taxon>Eubacteriales</taxon>
        <taxon>Clostridiaceae</taxon>
        <taxon>Clostridium</taxon>
    </lineage>
</organism>
<dbReference type="RefSeq" id="WP_175429444.1">
    <property type="nucleotide sequence ID" value="NZ_LZFO01000016.1"/>
</dbReference>
<dbReference type="AlphaFoldDB" id="A0A1E8EYL4"/>
<keyword evidence="1" id="KW-1133">Transmembrane helix</keyword>
<gene>
    <name evidence="2" type="ORF">CLOACE_13290</name>
</gene>
<accession>A0A1E8EYL4</accession>
<dbReference type="EMBL" id="LZFO01000016">
    <property type="protein sequence ID" value="OFI06074.1"/>
    <property type="molecule type" value="Genomic_DNA"/>
</dbReference>